<gene>
    <name evidence="2" type="ORF">H3309_04640</name>
</gene>
<reference evidence="2 3" key="1">
    <citation type="submission" date="2020-07" db="EMBL/GenBank/DDBJ databases">
        <title>Complete genome sequence for Sandaracinobacter sp. M6.</title>
        <authorList>
            <person name="Tang Y."/>
            <person name="Liu Q."/>
            <person name="Guo Z."/>
            <person name="Lei P."/>
            <person name="Huang B."/>
        </authorList>
    </citation>
    <scope>NUCLEOTIDE SEQUENCE [LARGE SCALE GENOMIC DNA]</scope>
    <source>
        <strain evidence="2 3">M6</strain>
    </source>
</reference>
<dbReference type="SMART" id="SM00464">
    <property type="entry name" value="LON"/>
    <property type="match status" value="1"/>
</dbReference>
<evidence type="ECO:0000259" key="1">
    <source>
        <dbReference type="PROSITE" id="PS51787"/>
    </source>
</evidence>
<evidence type="ECO:0000313" key="3">
    <source>
        <dbReference type="Proteomes" id="UP000515292"/>
    </source>
</evidence>
<dbReference type="KEGG" id="sand:H3309_04640"/>
<dbReference type="Proteomes" id="UP000515292">
    <property type="component" value="Chromosome"/>
</dbReference>
<dbReference type="Pfam" id="PF02190">
    <property type="entry name" value="LON_substr_bdg"/>
    <property type="match status" value="1"/>
</dbReference>
<dbReference type="PROSITE" id="PS51787">
    <property type="entry name" value="LON_N"/>
    <property type="match status" value="1"/>
</dbReference>
<dbReference type="SUPFAM" id="SSF88697">
    <property type="entry name" value="PUA domain-like"/>
    <property type="match status" value="1"/>
</dbReference>
<dbReference type="RefSeq" id="WP_182297597.1">
    <property type="nucleotide sequence ID" value="NZ_CP059851.1"/>
</dbReference>
<dbReference type="InterPro" id="IPR003111">
    <property type="entry name" value="Lon_prtase_N"/>
</dbReference>
<dbReference type="PANTHER" id="PTHR46732">
    <property type="entry name" value="ATP-DEPENDENT PROTEASE LA (LON) DOMAIN PROTEIN"/>
    <property type="match status" value="1"/>
</dbReference>
<dbReference type="AlphaFoldDB" id="A0A7G5IK82"/>
<keyword evidence="3" id="KW-1185">Reference proteome</keyword>
<evidence type="ECO:0000313" key="2">
    <source>
        <dbReference type="EMBL" id="QMW23774.1"/>
    </source>
</evidence>
<dbReference type="PANTHER" id="PTHR46732:SF8">
    <property type="entry name" value="ATP-DEPENDENT PROTEASE LA (LON) DOMAIN PROTEIN"/>
    <property type="match status" value="1"/>
</dbReference>
<sequence length="215" mass="23148">MTPPSSAADLPATLPVFPLGGAILLPRALLPLNIFEPRYLAMVRDAMAGDRIIGIVQPRGDWRGERPDLFGIGGVGRITQFSETGDGRFLIALTGLMRFRVRAELSVTTPYRQVQPDYADFAADWSPPAPLAATARAALEDTLRSYLDNQGLSADWEAISSADDESLVNTLATVCPFDSVERQALVEAPTLAARTATLTTLMTFAQGPEDSVTLQ</sequence>
<protein>
    <submittedName>
        <fullName evidence="2">LON peptidase substrate-binding domain-containing protein</fullName>
    </submittedName>
</protein>
<dbReference type="InterPro" id="IPR046336">
    <property type="entry name" value="Lon_prtase_N_sf"/>
</dbReference>
<dbReference type="InterPro" id="IPR015947">
    <property type="entry name" value="PUA-like_sf"/>
</dbReference>
<organism evidence="2 3">
    <name type="scientific">Sandaracinobacteroides saxicola</name>
    <dbReference type="NCBI Taxonomy" id="2759707"/>
    <lineage>
        <taxon>Bacteria</taxon>
        <taxon>Pseudomonadati</taxon>
        <taxon>Pseudomonadota</taxon>
        <taxon>Alphaproteobacteria</taxon>
        <taxon>Sphingomonadales</taxon>
        <taxon>Sphingosinicellaceae</taxon>
        <taxon>Sandaracinobacteroides</taxon>
    </lineage>
</organism>
<dbReference type="Gene3D" id="2.30.130.40">
    <property type="entry name" value="LON domain-like"/>
    <property type="match status" value="1"/>
</dbReference>
<feature type="domain" description="Lon N-terminal" evidence="1">
    <location>
        <begin position="14"/>
        <end position="206"/>
    </location>
</feature>
<accession>A0A7G5IK82</accession>
<dbReference type="EMBL" id="CP059851">
    <property type="protein sequence ID" value="QMW23774.1"/>
    <property type="molecule type" value="Genomic_DNA"/>
</dbReference>
<name>A0A7G5IK82_9SPHN</name>
<proteinExistence type="predicted"/>